<organism evidence="2 3">
    <name type="scientific">Acetobacter fallax</name>
    <dbReference type="NCBI Taxonomy" id="1737473"/>
    <lineage>
        <taxon>Bacteria</taxon>
        <taxon>Pseudomonadati</taxon>
        <taxon>Pseudomonadota</taxon>
        <taxon>Alphaproteobacteria</taxon>
        <taxon>Acetobacterales</taxon>
        <taxon>Acetobacteraceae</taxon>
        <taxon>Acetobacter</taxon>
    </lineage>
</organism>
<dbReference type="Proteomes" id="UP000615326">
    <property type="component" value="Unassembled WGS sequence"/>
</dbReference>
<dbReference type="RefSeq" id="WP_338421762.1">
    <property type="nucleotide sequence ID" value="NZ_WOSW01000037.1"/>
</dbReference>
<gene>
    <name evidence="2" type="ORF">GOB84_14545</name>
</gene>
<dbReference type="Pfam" id="PF10074">
    <property type="entry name" value="RovC_DNA-bd"/>
    <property type="match status" value="1"/>
</dbReference>
<sequence length="204" mass="21786">MPPFSALCAGPRCPRQTPKPSPGAGGCDFESVRTALDPRTALWTVAVSPAVIAVVPLPTALADSAHRPLSLARTGLPSDMAGEVLIERGEKILRLYVLPPAGAQVGVFLPLDALFEVRVQAALRLWRVLNGCPPGRDPACLSSDRISRLILALRTLDGLDGGVSQREIAGVLFGREISAGDWLSHDLHFRTKRLVRFARGLSNG</sequence>
<comment type="caution">
    <text evidence="2">The sequence shown here is derived from an EMBL/GenBank/DDBJ whole genome shotgun (WGS) entry which is preliminary data.</text>
</comment>
<keyword evidence="3" id="KW-1185">Reference proteome</keyword>
<evidence type="ECO:0000313" key="2">
    <source>
        <dbReference type="EMBL" id="NHO33748.1"/>
    </source>
</evidence>
<feature type="domain" description="T6SS Transcription factor RovC-like DNA binding" evidence="1">
    <location>
        <begin position="109"/>
        <end position="204"/>
    </location>
</feature>
<reference evidence="2 3" key="1">
    <citation type="journal article" date="2020" name="Int. J. Syst. Evol. Microbiol.">
        <title>Novel acetic acid bacteria from cider fermentations: Acetobacter conturbans sp. nov. and Acetobacter fallax sp. nov.</title>
        <authorList>
            <person name="Sombolestani A.S."/>
            <person name="Cleenwerck I."/>
            <person name="Cnockaert M."/>
            <person name="Borremans W."/>
            <person name="Wieme A.D."/>
            <person name="De Vuyst L."/>
            <person name="Vandamme P."/>
        </authorList>
    </citation>
    <scope>NUCLEOTIDE SEQUENCE [LARGE SCALE GENOMIC DNA]</scope>
    <source>
        <strain evidence="2 3">LMG 1637</strain>
    </source>
</reference>
<protein>
    <submittedName>
        <fullName evidence="2">DUF2285 domain-containing protein</fullName>
    </submittedName>
</protein>
<dbReference type="EMBL" id="WOSW01000037">
    <property type="protein sequence ID" value="NHO33748.1"/>
    <property type="molecule type" value="Genomic_DNA"/>
</dbReference>
<accession>A0ABX0KFK5</accession>
<evidence type="ECO:0000313" key="3">
    <source>
        <dbReference type="Proteomes" id="UP000615326"/>
    </source>
</evidence>
<dbReference type="InterPro" id="IPR018754">
    <property type="entry name" value="RovC-like_DNA-bd"/>
</dbReference>
<proteinExistence type="predicted"/>
<name>A0ABX0KFK5_9PROT</name>
<evidence type="ECO:0000259" key="1">
    <source>
        <dbReference type="Pfam" id="PF10074"/>
    </source>
</evidence>